<feature type="region of interest" description="Disordered" evidence="1">
    <location>
        <begin position="667"/>
        <end position="695"/>
    </location>
</feature>
<feature type="compositionally biased region" description="Polar residues" evidence="1">
    <location>
        <begin position="1578"/>
        <end position="1604"/>
    </location>
</feature>
<feature type="compositionally biased region" description="Low complexity" evidence="1">
    <location>
        <begin position="1561"/>
        <end position="1577"/>
    </location>
</feature>
<dbReference type="OrthoDB" id="8197951at2759"/>
<feature type="region of interest" description="Disordered" evidence="1">
    <location>
        <begin position="1241"/>
        <end position="1287"/>
    </location>
</feature>
<feature type="compositionally biased region" description="Basic and acidic residues" evidence="1">
    <location>
        <begin position="1534"/>
        <end position="1558"/>
    </location>
</feature>
<feature type="compositionally biased region" description="Basic and acidic residues" evidence="1">
    <location>
        <begin position="202"/>
        <end position="212"/>
    </location>
</feature>
<evidence type="ECO:0000256" key="1">
    <source>
        <dbReference type="SAM" id="MobiDB-lite"/>
    </source>
</evidence>
<evidence type="ECO:0000313" key="2">
    <source>
        <dbReference type="EMBL" id="CAH1122481.1"/>
    </source>
</evidence>
<feature type="region of interest" description="Disordered" evidence="1">
    <location>
        <begin position="1327"/>
        <end position="1617"/>
    </location>
</feature>
<feature type="compositionally biased region" description="Basic and acidic residues" evidence="1">
    <location>
        <begin position="1270"/>
        <end position="1279"/>
    </location>
</feature>
<feature type="region of interest" description="Disordered" evidence="1">
    <location>
        <begin position="289"/>
        <end position="309"/>
    </location>
</feature>
<feature type="compositionally biased region" description="Polar residues" evidence="1">
    <location>
        <begin position="225"/>
        <end position="252"/>
    </location>
</feature>
<dbReference type="Proteomes" id="UP001152799">
    <property type="component" value="Chromosome 1"/>
</dbReference>
<gene>
    <name evidence="2" type="ORF">CEUTPL_LOCUS1547</name>
</gene>
<feature type="region of interest" description="Disordered" evidence="1">
    <location>
        <begin position="198"/>
        <end position="256"/>
    </location>
</feature>
<feature type="compositionally biased region" description="Basic and acidic residues" evidence="1">
    <location>
        <begin position="1498"/>
        <end position="1510"/>
    </location>
</feature>
<evidence type="ECO:0000313" key="3">
    <source>
        <dbReference type="Proteomes" id="UP001152799"/>
    </source>
</evidence>
<dbReference type="EMBL" id="OU892277">
    <property type="protein sequence ID" value="CAH1122481.1"/>
    <property type="molecule type" value="Genomic_DNA"/>
</dbReference>
<sequence>MEVVAAPPPTSNGTPFRDHDVREWSRIDTITGALERARLETDSWSATTSDACHRYGKVVDSRARTGVNGNLQAQASRQLEVFQSRTSGARLQVVKTKTVSSSRWSSTNKGDSTPIAALGFEDLKLPLNPLDLTSQKSKASVGRTVNRRPPTRHPRNLNSTFASDVHSHIRNAQFTAATNLHRVSRLCHQIHESAVRNAFGRKSPENSRRASVDDSSVSGVEITEIENSSATSNSDLNSHQNLMRTKSNSSDDINLIPEKDSIRKSVEDLEDLEQLQNWRRNSKVRRSLQFPKATSPELESNDTDLPESSVNVKKLRDRLEKGRRLTAALRNNSISADLNALDDIIRSISSASSLERSSTDDNLDEICDKESVVPKTKNKRESFVTVESIQEVKGRLRRTSSPGSDVYSKNKDDSESDDGIDTEDTSLKVKSYVYGMENNMVNLKKPVIGTGSLESRSKFSNGINNHKNEDWYNRRKSYGFEKVHGSEEPSSISLKNKNFVESSTDSGICRSSEIMVVPTATKSNNFDDVENEKTNPINGIHYGNVKKMTSIFDHQEDELSKAWTKRAASFKDDWKKNEIKSTTITIPIVKNNNVVDLSWNEEPEKEAKRVSAESNGDRFRKTSLNDPFLINNDDDNLNNINRKGKKVEFCKTEVHFAAESGKVNIVETDEKPPPTQNFRRRRRNSGPIRDYPEDFNKNGLPMLHFGDSSYEKTMFGIDNEQDEKQPPLSSLEQNRIPSAFSVVTVNNTNDYILEEDERKELLLTDNDNLKGILKNKPIKPKPYHLGDNVSLNDDDEDARRWGVRLRHVPEENLPIWKSTVTVHNNYQQDKTKSEPPEFQKLLKNLRPTTKKPDYLSDNENRYSDNLGNIRVVSAVKDNRRSSWSVADKVKLVDDIQENKGYSTKVNFGNGEATVVQNDQSTWPRMENLSKDSKQILNKGLVVRIGRQDSASKHTVCSKTTRQNNSTTTTTTKITIDLAPSPPTKDKPLTYTKFKRSQNLQHSFKSTPLVLNMLKDQKEAVNKVPQQLEALRKLYNDVPSDEAECDADREVQQLLSRVTEKELTSLESDASSVVSGSWSKMKAFKNFAEASNRSSFRGVKSKFDLKNAKDIEDVNSPRLKKVEDSAKPTATYNKYSILHSGSKFSPVVLRKSIPIMKTTESVELKPSEELSSIVNKKSESSIINNRHSPTREFKNLPDAKLQAKYVNENIVLRQPKKSEMTYFGVNVASRENVQTAVIKKDQKPLLQKPDILQHHHKRPPSPQRIVKPRRPLPDKNKESPIYENLKPAPLKSKYSGHVDFDSSILDELTKAADQILLAVNGYTSEDCHTRLSSDEEESRKPLDTISETKSWKHSNQDLEIKNQQRMRPTLASAAKMKVKRTSSTSSVESLSKDPRRRGSLTERRSTTTPLVKSAPTEKPNNKKKPSTEVTSIKATTKARRLQRASSREALLQSHGSSSEDLPANIEAPARKPRLIKKTKTAQLTMTNGLELKKPTRRRSREEKVETGKNDTRILGSLPEIRHKTAVSTITSTAEKCSRDRSRTRNDDSKSRSYTKREGSGKGTISSSSTTRPSSSATSKGQYHQRASSTKESTSGVTQHRISTANIKRYHRSEATTKH</sequence>
<keyword evidence="3" id="KW-1185">Reference proteome</keyword>
<organism evidence="2 3">
    <name type="scientific">Ceutorhynchus assimilis</name>
    <name type="common">cabbage seed weevil</name>
    <dbReference type="NCBI Taxonomy" id="467358"/>
    <lineage>
        <taxon>Eukaryota</taxon>
        <taxon>Metazoa</taxon>
        <taxon>Ecdysozoa</taxon>
        <taxon>Arthropoda</taxon>
        <taxon>Hexapoda</taxon>
        <taxon>Insecta</taxon>
        <taxon>Pterygota</taxon>
        <taxon>Neoptera</taxon>
        <taxon>Endopterygota</taxon>
        <taxon>Coleoptera</taxon>
        <taxon>Polyphaga</taxon>
        <taxon>Cucujiformia</taxon>
        <taxon>Curculionidae</taxon>
        <taxon>Ceutorhynchinae</taxon>
        <taxon>Ceutorhynchus</taxon>
    </lineage>
</organism>
<proteinExistence type="predicted"/>
<reference evidence="2" key="1">
    <citation type="submission" date="2022-01" db="EMBL/GenBank/DDBJ databases">
        <authorList>
            <person name="King R."/>
        </authorList>
    </citation>
    <scope>NUCLEOTIDE SEQUENCE</scope>
</reference>
<feature type="region of interest" description="Disordered" evidence="1">
    <location>
        <begin position="136"/>
        <end position="158"/>
    </location>
</feature>
<feature type="compositionally biased region" description="Basic residues" evidence="1">
    <location>
        <begin position="1469"/>
        <end position="1478"/>
    </location>
</feature>
<feature type="region of interest" description="Disordered" evidence="1">
    <location>
        <begin position="391"/>
        <end position="422"/>
    </location>
</feature>
<feature type="compositionally biased region" description="Polar residues" evidence="1">
    <location>
        <begin position="1524"/>
        <end position="1533"/>
    </location>
</feature>
<protein>
    <submittedName>
        <fullName evidence="2">Uncharacterized protein</fullName>
    </submittedName>
</protein>
<feature type="compositionally biased region" description="Basic residues" evidence="1">
    <location>
        <begin position="145"/>
        <end position="155"/>
    </location>
</feature>
<name>A0A9P0GJA8_9CUCU</name>
<accession>A0A9P0GJA8</accession>
<feature type="compositionally biased region" description="Basic and acidic residues" evidence="1">
    <location>
        <begin position="1327"/>
        <end position="1341"/>
    </location>
</feature>